<dbReference type="GO" id="GO:0005200">
    <property type="term" value="F:structural constituent of cytoskeleton"/>
    <property type="evidence" value="ECO:0007669"/>
    <property type="project" value="TreeGrafter"/>
</dbReference>
<evidence type="ECO:0000256" key="1">
    <source>
        <dbReference type="ARBA" id="ARBA00022754"/>
    </source>
</evidence>
<dbReference type="GO" id="GO:0045109">
    <property type="term" value="P:intermediate filament organization"/>
    <property type="evidence" value="ECO:0007669"/>
    <property type="project" value="TreeGrafter"/>
</dbReference>
<dbReference type="Proteomes" id="UP000887565">
    <property type="component" value="Unplaced"/>
</dbReference>
<accession>A0A915JL11</accession>
<name>A0A915JL11_ROMCU</name>
<proteinExistence type="predicted"/>
<feature type="compositionally biased region" description="Basic and acidic residues" evidence="3">
    <location>
        <begin position="65"/>
        <end position="87"/>
    </location>
</feature>
<evidence type="ECO:0000313" key="5">
    <source>
        <dbReference type="Proteomes" id="UP000887565"/>
    </source>
</evidence>
<dbReference type="PANTHER" id="PTHR45652:SF21">
    <property type="entry name" value="ZINC FINGER CCCH DOMAIN-CONTAINING PROTEIN 13-LIKE ISOFORM X1"/>
    <property type="match status" value="1"/>
</dbReference>
<dbReference type="PROSITE" id="PS51842">
    <property type="entry name" value="IF_ROD_2"/>
    <property type="match status" value="1"/>
</dbReference>
<dbReference type="GO" id="GO:0005882">
    <property type="term" value="C:intermediate filament"/>
    <property type="evidence" value="ECO:0007669"/>
    <property type="project" value="UniProtKB-KW"/>
</dbReference>
<evidence type="ECO:0000256" key="3">
    <source>
        <dbReference type="SAM" id="MobiDB-lite"/>
    </source>
</evidence>
<feature type="region of interest" description="Disordered" evidence="3">
    <location>
        <begin position="60"/>
        <end position="87"/>
    </location>
</feature>
<dbReference type="PANTHER" id="PTHR45652">
    <property type="entry name" value="GLIAL FIBRILLARY ACIDIC PROTEIN"/>
    <property type="match status" value="1"/>
</dbReference>
<evidence type="ECO:0000313" key="6">
    <source>
        <dbReference type="WBParaSite" id="nRc.2.0.1.t26884-RA"/>
    </source>
</evidence>
<sequence length="87" mass="10542">MSCLNDRLAQYIDKVRRLELENQKLLKTMVKYETQKSESDKMSDIYTLELNEAKNLMQEMSDENEQLRQDTRNKRENFAKMTEKLEF</sequence>
<dbReference type="GO" id="GO:0005737">
    <property type="term" value="C:cytoplasm"/>
    <property type="evidence" value="ECO:0007669"/>
    <property type="project" value="TreeGrafter"/>
</dbReference>
<reference evidence="6" key="1">
    <citation type="submission" date="2022-11" db="UniProtKB">
        <authorList>
            <consortium name="WormBaseParasite"/>
        </authorList>
    </citation>
    <scope>IDENTIFICATION</scope>
</reference>
<organism evidence="5 6">
    <name type="scientific">Romanomermis culicivorax</name>
    <name type="common">Nematode worm</name>
    <dbReference type="NCBI Taxonomy" id="13658"/>
    <lineage>
        <taxon>Eukaryota</taxon>
        <taxon>Metazoa</taxon>
        <taxon>Ecdysozoa</taxon>
        <taxon>Nematoda</taxon>
        <taxon>Enoplea</taxon>
        <taxon>Dorylaimia</taxon>
        <taxon>Mermithida</taxon>
        <taxon>Mermithoidea</taxon>
        <taxon>Mermithidae</taxon>
        <taxon>Romanomermis</taxon>
    </lineage>
</organism>
<dbReference type="Pfam" id="PF00038">
    <property type="entry name" value="Filament"/>
    <property type="match status" value="1"/>
</dbReference>
<keyword evidence="5" id="KW-1185">Reference proteome</keyword>
<evidence type="ECO:0000259" key="4">
    <source>
        <dbReference type="PROSITE" id="PS51842"/>
    </source>
</evidence>
<dbReference type="InterPro" id="IPR039008">
    <property type="entry name" value="IF_rod_dom"/>
</dbReference>
<feature type="domain" description="IF rod" evidence="4">
    <location>
        <begin position="1"/>
        <end position="87"/>
    </location>
</feature>
<keyword evidence="1" id="KW-0403">Intermediate filament</keyword>
<dbReference type="WBParaSite" id="nRc.2.0.1.t26884-RA">
    <property type="protein sequence ID" value="nRc.2.0.1.t26884-RA"/>
    <property type="gene ID" value="nRc.2.0.1.g26884"/>
</dbReference>
<dbReference type="SUPFAM" id="SSF64593">
    <property type="entry name" value="Intermediate filament protein, coiled coil region"/>
    <property type="match status" value="1"/>
</dbReference>
<dbReference type="AlphaFoldDB" id="A0A915JL11"/>
<evidence type="ECO:0000256" key="2">
    <source>
        <dbReference type="ARBA" id="ARBA00023054"/>
    </source>
</evidence>
<keyword evidence="2" id="KW-0175">Coiled coil</keyword>
<protein>
    <submittedName>
        <fullName evidence="6">IF rod domain-containing protein</fullName>
    </submittedName>
</protein>
<dbReference type="InterPro" id="IPR050405">
    <property type="entry name" value="Intermediate_filament"/>
</dbReference>